<dbReference type="OrthoDB" id="6193797at2"/>
<name>A0A2T7FZN3_9RHOB</name>
<feature type="repeat" description="TPR" evidence="1">
    <location>
        <begin position="40"/>
        <end position="73"/>
    </location>
</feature>
<dbReference type="SUPFAM" id="SSF53756">
    <property type="entry name" value="UDP-Glycosyltransferase/glycogen phosphorylase"/>
    <property type="match status" value="1"/>
</dbReference>
<protein>
    <submittedName>
        <fullName evidence="2">Uncharacterized protein</fullName>
    </submittedName>
</protein>
<evidence type="ECO:0000313" key="3">
    <source>
        <dbReference type="Proteomes" id="UP000244817"/>
    </source>
</evidence>
<dbReference type="EMBL" id="QCYG01000002">
    <property type="protein sequence ID" value="PVA07619.1"/>
    <property type="molecule type" value="Genomic_DNA"/>
</dbReference>
<dbReference type="Gene3D" id="3.40.50.2000">
    <property type="entry name" value="Glycogen Phosphorylase B"/>
    <property type="match status" value="1"/>
</dbReference>
<dbReference type="Pfam" id="PF13432">
    <property type="entry name" value="TPR_16"/>
    <property type="match status" value="1"/>
</dbReference>
<gene>
    <name evidence="2" type="ORF">DC363_03010</name>
</gene>
<dbReference type="InterPro" id="IPR011990">
    <property type="entry name" value="TPR-like_helical_dom_sf"/>
</dbReference>
<dbReference type="PROSITE" id="PS50005">
    <property type="entry name" value="TPR"/>
    <property type="match status" value="2"/>
</dbReference>
<keyword evidence="3" id="KW-1185">Reference proteome</keyword>
<dbReference type="PANTHER" id="PTHR12558">
    <property type="entry name" value="CELL DIVISION CYCLE 16,23,27"/>
    <property type="match status" value="1"/>
</dbReference>
<evidence type="ECO:0000313" key="2">
    <source>
        <dbReference type="EMBL" id="PVA07619.1"/>
    </source>
</evidence>
<organism evidence="2 3">
    <name type="scientific">Thalassorhabdomicrobium marinisediminis</name>
    <dbReference type="NCBI Taxonomy" id="2170577"/>
    <lineage>
        <taxon>Bacteria</taxon>
        <taxon>Pseudomonadati</taxon>
        <taxon>Pseudomonadota</taxon>
        <taxon>Alphaproteobacteria</taxon>
        <taxon>Rhodobacterales</taxon>
        <taxon>Paracoccaceae</taxon>
        <taxon>Thalassorhabdomicrobium</taxon>
    </lineage>
</organism>
<proteinExistence type="predicted"/>
<dbReference type="AlphaFoldDB" id="A0A2T7FZN3"/>
<dbReference type="Gene3D" id="1.25.40.10">
    <property type="entry name" value="Tetratricopeptide repeat domain"/>
    <property type="match status" value="1"/>
</dbReference>
<dbReference type="RefSeq" id="WP_108639661.1">
    <property type="nucleotide sequence ID" value="NZ_QCYG01000002.1"/>
</dbReference>
<dbReference type="PANTHER" id="PTHR12558:SF13">
    <property type="entry name" value="CELL DIVISION CYCLE PROTEIN 27 HOMOLOG"/>
    <property type="match status" value="1"/>
</dbReference>
<sequence>MTTPDRATARRIAVDRHKAGQLDAALQAYARYLARYPDDAGIWTNLGALYRTREQHDMALIAQERAYALAPDQEGVLNNYANILSDLGGYERSIKLRKKSLALNPNHLMHHAMIGRCYRGMGEYQKAIDYLTPLVETYPQEPEIQLQLAFAQLGAGQYGAAFRNYDARWRTGELEPLNVPFPRWRDGDEVAGKTILILPEQGFGDMVLLVRFIPLLAARGARVRLVAKPPLTRLLSGIEGLDWIGPAAHRDDPIDLWITLMDLPKLVIGPKDRGEIPPPTTLTVPPDSVARAQGFTAHHQDMFKVGVVWSGSATYKGNSFRSFTHRDFLPMARIPNVQLFSLYKGPFLEAYEKDGSAALIIDTASTDRDFADAAATMREMDLIITSDTATAHIAGSLGLPTWVLLHWDAFWVYRHAGRGTKWYPSMRLCRQAAPQDWASVFDAAHAALEREAKAHG</sequence>
<keyword evidence="1" id="KW-0802">TPR repeat</keyword>
<dbReference type="Pfam" id="PF13174">
    <property type="entry name" value="TPR_6"/>
    <property type="match status" value="1"/>
</dbReference>
<dbReference type="Proteomes" id="UP000244817">
    <property type="component" value="Unassembled WGS sequence"/>
</dbReference>
<feature type="repeat" description="TPR" evidence="1">
    <location>
        <begin position="108"/>
        <end position="141"/>
    </location>
</feature>
<dbReference type="SUPFAM" id="SSF48452">
    <property type="entry name" value="TPR-like"/>
    <property type="match status" value="1"/>
</dbReference>
<accession>A0A2T7FZN3</accession>
<evidence type="ECO:0000256" key="1">
    <source>
        <dbReference type="PROSITE-ProRule" id="PRU00339"/>
    </source>
</evidence>
<dbReference type="InterPro" id="IPR019734">
    <property type="entry name" value="TPR_rpt"/>
</dbReference>
<reference evidence="2 3" key="1">
    <citation type="submission" date="2018-04" db="EMBL/GenBank/DDBJ databases">
        <title>Pelagivirga bohaiensis gen. nov., sp. nov., a bacterium isolated from the Bohai Sea.</title>
        <authorList>
            <person name="Ji X."/>
        </authorList>
    </citation>
    <scope>NUCLEOTIDE SEQUENCE [LARGE SCALE GENOMIC DNA]</scope>
    <source>
        <strain evidence="2 3">BH-SD16</strain>
    </source>
</reference>
<dbReference type="SMART" id="SM00028">
    <property type="entry name" value="TPR"/>
    <property type="match status" value="4"/>
</dbReference>
<comment type="caution">
    <text evidence="2">The sequence shown here is derived from an EMBL/GenBank/DDBJ whole genome shotgun (WGS) entry which is preliminary data.</text>
</comment>